<feature type="domain" description="Sulfatase N-terminal" evidence="2">
    <location>
        <begin position="4"/>
        <end position="294"/>
    </location>
</feature>
<dbReference type="AlphaFoldDB" id="A0A518E0E5"/>
<reference evidence="3 4" key="1">
    <citation type="submission" date="2019-02" db="EMBL/GenBank/DDBJ databases">
        <title>Deep-cultivation of Planctomycetes and their phenomic and genomic characterization uncovers novel biology.</title>
        <authorList>
            <person name="Wiegand S."/>
            <person name="Jogler M."/>
            <person name="Boedeker C."/>
            <person name="Pinto D."/>
            <person name="Vollmers J."/>
            <person name="Rivas-Marin E."/>
            <person name="Kohn T."/>
            <person name="Peeters S.H."/>
            <person name="Heuer A."/>
            <person name="Rast P."/>
            <person name="Oberbeckmann S."/>
            <person name="Bunk B."/>
            <person name="Jeske O."/>
            <person name="Meyerdierks A."/>
            <person name="Storesund J.E."/>
            <person name="Kallscheuer N."/>
            <person name="Luecker S."/>
            <person name="Lage O.M."/>
            <person name="Pohl T."/>
            <person name="Merkel B.J."/>
            <person name="Hornburger P."/>
            <person name="Mueller R.-W."/>
            <person name="Bruemmer F."/>
            <person name="Labrenz M."/>
            <person name="Spormann A.M."/>
            <person name="Op den Camp H."/>
            <person name="Overmann J."/>
            <person name="Amann R."/>
            <person name="Jetten M.S.M."/>
            <person name="Mascher T."/>
            <person name="Medema M.H."/>
            <person name="Devos D.P."/>
            <person name="Kaster A.-K."/>
            <person name="Ovreas L."/>
            <person name="Rohde M."/>
            <person name="Galperin M.Y."/>
            <person name="Jogler C."/>
        </authorList>
    </citation>
    <scope>NUCLEOTIDE SEQUENCE [LARGE SCALE GENOMIC DNA]</scope>
    <source>
        <strain evidence="3 4">Pla85_3_4</strain>
    </source>
</reference>
<dbReference type="InterPro" id="IPR000917">
    <property type="entry name" value="Sulfatase_N"/>
</dbReference>
<evidence type="ECO:0000313" key="4">
    <source>
        <dbReference type="Proteomes" id="UP000317648"/>
    </source>
</evidence>
<dbReference type="OrthoDB" id="265007at2"/>
<dbReference type="Proteomes" id="UP000317648">
    <property type="component" value="Chromosome"/>
</dbReference>
<organism evidence="3 4">
    <name type="scientific">Lignipirellula cremea</name>
    <dbReference type="NCBI Taxonomy" id="2528010"/>
    <lineage>
        <taxon>Bacteria</taxon>
        <taxon>Pseudomonadati</taxon>
        <taxon>Planctomycetota</taxon>
        <taxon>Planctomycetia</taxon>
        <taxon>Pirellulales</taxon>
        <taxon>Pirellulaceae</taxon>
        <taxon>Lignipirellula</taxon>
    </lineage>
</organism>
<name>A0A518E0E5_9BACT</name>
<evidence type="ECO:0000256" key="1">
    <source>
        <dbReference type="ARBA" id="ARBA00008779"/>
    </source>
</evidence>
<evidence type="ECO:0000313" key="3">
    <source>
        <dbReference type="EMBL" id="QDU97570.1"/>
    </source>
</evidence>
<sequence>MPEKNAIILVVDRLGAGSLGPYGNTWIETPAVNRLASESLLFDFCLSDSPSLPVAQQSLLRGGHALVPGDYTSSLPTWLQTAGVESTLLTDEALIAHHLLAPHFSDCLFAPPPETAVACSAIEHTQMAMLFVQAIDWLARAASPFLLWIHAQGMQGPWDAPLSLRRSFADEDDPLPPDQVEPPEFRLADDHDPDLVLGFQHAYAGQVRLFDACLAAMLGALDDMPPLGDTLFCLTSPRGYPLGEHLQLGGESPLATELLHVPLMIRAPHLPPGREDRLVQPGDLTATLADWFGAEPDPACVWSRSLLDTQSPPREMIVSAADEERLLRTPAWQIRKQPEAVSLYAKPDDRWEVNDVAALLPADTDALTAALDRFELAAETGDLSTLPPLDERLLDPLR</sequence>
<dbReference type="PANTHER" id="PTHR42693">
    <property type="entry name" value="ARYLSULFATASE FAMILY MEMBER"/>
    <property type="match status" value="1"/>
</dbReference>
<protein>
    <submittedName>
        <fullName evidence="3">Sulfatase</fullName>
    </submittedName>
</protein>
<gene>
    <name evidence="3" type="ORF">Pla8534_54200</name>
</gene>
<dbReference type="PANTHER" id="PTHR42693:SF33">
    <property type="entry name" value="ARYLSULFATASE"/>
    <property type="match status" value="1"/>
</dbReference>
<dbReference type="GO" id="GO:0004065">
    <property type="term" value="F:arylsulfatase activity"/>
    <property type="evidence" value="ECO:0007669"/>
    <property type="project" value="TreeGrafter"/>
</dbReference>
<proteinExistence type="inferred from homology"/>
<dbReference type="Pfam" id="PF00884">
    <property type="entry name" value="Sulfatase"/>
    <property type="match status" value="1"/>
</dbReference>
<comment type="similarity">
    <text evidence="1">Belongs to the sulfatase family.</text>
</comment>
<keyword evidence="4" id="KW-1185">Reference proteome</keyword>
<dbReference type="SUPFAM" id="SSF53649">
    <property type="entry name" value="Alkaline phosphatase-like"/>
    <property type="match status" value="1"/>
</dbReference>
<evidence type="ECO:0000259" key="2">
    <source>
        <dbReference type="Pfam" id="PF00884"/>
    </source>
</evidence>
<dbReference type="Gene3D" id="3.40.720.10">
    <property type="entry name" value="Alkaline Phosphatase, subunit A"/>
    <property type="match status" value="2"/>
</dbReference>
<dbReference type="InterPro" id="IPR017850">
    <property type="entry name" value="Alkaline_phosphatase_core_sf"/>
</dbReference>
<accession>A0A518E0E5</accession>
<dbReference type="InterPro" id="IPR050738">
    <property type="entry name" value="Sulfatase"/>
</dbReference>
<dbReference type="EMBL" id="CP036433">
    <property type="protein sequence ID" value="QDU97570.1"/>
    <property type="molecule type" value="Genomic_DNA"/>
</dbReference>
<dbReference type="KEGG" id="lcre:Pla8534_54200"/>
<dbReference type="RefSeq" id="WP_145056335.1">
    <property type="nucleotide sequence ID" value="NZ_CP036433.1"/>
</dbReference>